<evidence type="ECO:0000313" key="1">
    <source>
        <dbReference type="EMBL" id="BBH37626.1"/>
    </source>
</evidence>
<name>A0A3G9JAP9_MICVR</name>
<proteinExistence type="predicted"/>
<accession>A0A3G9JAP9</accession>
<dbReference type="Proteomes" id="UP000278152">
    <property type="component" value="Chromosome"/>
</dbReference>
<gene>
    <name evidence="1" type="ORF">myaer102_00850</name>
</gene>
<organism evidence="1 2">
    <name type="scientific">Microcystis viridis NIES-102</name>
    <dbReference type="NCBI Taxonomy" id="213615"/>
    <lineage>
        <taxon>Bacteria</taxon>
        <taxon>Bacillati</taxon>
        <taxon>Cyanobacteriota</taxon>
        <taxon>Cyanophyceae</taxon>
        <taxon>Oscillatoriophycideae</taxon>
        <taxon>Chroococcales</taxon>
        <taxon>Microcystaceae</taxon>
        <taxon>Microcystis</taxon>
    </lineage>
</organism>
<reference evidence="1 2" key="1">
    <citation type="submission" date="2018-11" db="EMBL/GenBank/DDBJ databases">
        <title>Complete genome sequence of Microcystis aeruginosa NIES-102.</title>
        <authorList>
            <person name="Yamaguchi H."/>
            <person name="Suzuki S."/>
            <person name="Kawachi M."/>
        </authorList>
    </citation>
    <scope>NUCLEOTIDE SEQUENCE [LARGE SCALE GENOMIC DNA]</scope>
    <source>
        <strain evidence="1 2">NIES-102</strain>
    </source>
</reference>
<evidence type="ECO:0000313" key="2">
    <source>
        <dbReference type="Proteomes" id="UP000278152"/>
    </source>
</evidence>
<dbReference type="KEGG" id="mvz:myaer102_00850"/>
<sequence>MHYPFYSTKLVQKERATKPETTDDRLLTTDSCPHEKLFAANPNYDIYRIVEVLWAIDFDNPPVSAKADAMFDYREVLNYQGGKVMELEKLPTFRQRWDDDGGLGGFQTYIQNLLGLSSNN</sequence>
<dbReference type="AlphaFoldDB" id="A0A3G9JAP9"/>
<dbReference type="EMBL" id="AP019314">
    <property type="protein sequence ID" value="BBH37626.1"/>
    <property type="molecule type" value="Genomic_DNA"/>
</dbReference>
<protein>
    <submittedName>
        <fullName evidence="1">Uncharacterized protein</fullName>
    </submittedName>
</protein>